<dbReference type="InterPro" id="IPR005110">
    <property type="entry name" value="MoeA_linker/N"/>
</dbReference>
<dbReference type="InterPro" id="IPR001453">
    <property type="entry name" value="MoaB/Mog_dom"/>
</dbReference>
<dbReference type="PANTHER" id="PTHR10192:SF5">
    <property type="entry name" value="GEPHYRIN"/>
    <property type="match status" value="1"/>
</dbReference>
<comment type="similarity">
    <text evidence="4 11">Belongs to the MoeA family.</text>
</comment>
<comment type="function">
    <text evidence="2 11">Catalyzes the insertion of molybdate into adenylated molybdopterin with the concomitant release of AMP.</text>
</comment>
<evidence type="ECO:0000256" key="5">
    <source>
        <dbReference type="ARBA" id="ARBA00022505"/>
    </source>
</evidence>
<dbReference type="InterPro" id="IPR036135">
    <property type="entry name" value="MoeA_linker/N_sf"/>
</dbReference>
<dbReference type="PROSITE" id="PS01079">
    <property type="entry name" value="MOCF_BIOSYNTHESIS_2"/>
    <property type="match status" value="1"/>
</dbReference>
<dbReference type="SUPFAM" id="SSF63882">
    <property type="entry name" value="MoeA N-terminal region -like"/>
    <property type="match status" value="1"/>
</dbReference>
<evidence type="ECO:0000313" key="14">
    <source>
        <dbReference type="Proteomes" id="UP000321933"/>
    </source>
</evidence>
<dbReference type="Gene3D" id="2.170.190.11">
    <property type="entry name" value="Molybdopterin biosynthesis moea protein, domain 3"/>
    <property type="match status" value="1"/>
</dbReference>
<dbReference type="CDD" id="cd00887">
    <property type="entry name" value="MoeA"/>
    <property type="match status" value="1"/>
</dbReference>
<evidence type="ECO:0000256" key="6">
    <source>
        <dbReference type="ARBA" id="ARBA00022679"/>
    </source>
</evidence>
<dbReference type="EC" id="2.10.1.1" evidence="11"/>
<dbReference type="Pfam" id="PF03454">
    <property type="entry name" value="MoeA_C"/>
    <property type="match status" value="1"/>
</dbReference>
<evidence type="ECO:0000256" key="9">
    <source>
        <dbReference type="ARBA" id="ARBA00023150"/>
    </source>
</evidence>
<keyword evidence="6 11" id="KW-0808">Transferase</keyword>
<proteinExistence type="inferred from homology"/>
<gene>
    <name evidence="13" type="ORF">FVW59_13740</name>
</gene>
<name>A0A5C8ZRH0_9GAMM</name>
<keyword evidence="14" id="KW-1185">Reference proteome</keyword>
<sequence length="401" mass="41472">MTPLTPVSDALAQMLAAAVPVAESASRALLDALGCVLVQTVVADVDVPPDDNSAMDGYALRAADAGMSLPVSQRIPAGSNPQPLSPGTAARIFTGAPVPPGADTVVMQENCKETDGLLQIQESIAPGDNIRPRGQDIARGATVLAAGHRLRPQDLGLLASIGVAAVEVYRPLRVAVASTGDELVEPGSAGGLCPGQLYNSNRYLLSGLLQRLGMEVIDGGILPDDGPATAAALQDLAGRSDCVITSGGVSVGEEDHVKAQVERLGELSLWRLAIKPGKPLAFGQVCGTPFIGLPGNPTSSFVTFCLIARPWLLRAQGLTDVEPIAMTARAGFAVSRAGTRQEYLRVSLEREGGELVARRYPNQSSGVLSSVCYSDGLAVVPVGVTVAEGDPLDVILFDSLV</sequence>
<comment type="pathway">
    <text evidence="3 11">Cofactor biosynthesis; molybdopterin biosynthesis.</text>
</comment>
<evidence type="ECO:0000256" key="8">
    <source>
        <dbReference type="ARBA" id="ARBA00022842"/>
    </source>
</evidence>
<keyword evidence="7 11" id="KW-0479">Metal-binding</keyword>
<evidence type="ECO:0000256" key="1">
    <source>
        <dbReference type="ARBA" id="ARBA00001946"/>
    </source>
</evidence>
<evidence type="ECO:0000256" key="2">
    <source>
        <dbReference type="ARBA" id="ARBA00002901"/>
    </source>
</evidence>
<comment type="catalytic activity">
    <reaction evidence="10">
        <text>adenylyl-molybdopterin + molybdate = Mo-molybdopterin + AMP + H(+)</text>
        <dbReference type="Rhea" id="RHEA:35047"/>
        <dbReference type="ChEBI" id="CHEBI:15378"/>
        <dbReference type="ChEBI" id="CHEBI:36264"/>
        <dbReference type="ChEBI" id="CHEBI:62727"/>
        <dbReference type="ChEBI" id="CHEBI:71302"/>
        <dbReference type="ChEBI" id="CHEBI:456215"/>
        <dbReference type="EC" id="2.10.1.1"/>
    </reaction>
</comment>
<keyword evidence="8 11" id="KW-0460">Magnesium</keyword>
<evidence type="ECO:0000256" key="3">
    <source>
        <dbReference type="ARBA" id="ARBA00005046"/>
    </source>
</evidence>
<dbReference type="Proteomes" id="UP000321933">
    <property type="component" value="Unassembled WGS sequence"/>
</dbReference>
<dbReference type="Pfam" id="PF00994">
    <property type="entry name" value="MoCF_biosynth"/>
    <property type="match status" value="1"/>
</dbReference>
<dbReference type="NCBIfam" id="NF045515">
    <property type="entry name" value="Glp_gephyrin"/>
    <property type="match status" value="1"/>
</dbReference>
<dbReference type="PANTHER" id="PTHR10192">
    <property type="entry name" value="MOLYBDOPTERIN BIOSYNTHESIS PROTEIN"/>
    <property type="match status" value="1"/>
</dbReference>
<dbReference type="FunFam" id="3.40.980.10:FF:000004">
    <property type="entry name" value="Molybdopterin molybdenumtransferase"/>
    <property type="match status" value="1"/>
</dbReference>
<dbReference type="Gene3D" id="2.40.340.10">
    <property type="entry name" value="MoeA, C-terminal, domain IV"/>
    <property type="match status" value="1"/>
</dbReference>
<evidence type="ECO:0000259" key="12">
    <source>
        <dbReference type="SMART" id="SM00852"/>
    </source>
</evidence>
<dbReference type="SUPFAM" id="SSF53218">
    <property type="entry name" value="Molybdenum cofactor biosynthesis proteins"/>
    <property type="match status" value="1"/>
</dbReference>
<reference evidence="13 14" key="1">
    <citation type="submission" date="2019-08" db="EMBL/GenBank/DDBJ databases">
        <title>Parahaliea maris sp. nov., isolated from the surface seawater.</title>
        <authorList>
            <person name="Liu Y."/>
        </authorList>
    </citation>
    <scope>NUCLEOTIDE SEQUENCE [LARGE SCALE GENOMIC DNA]</scope>
    <source>
        <strain evidence="13 14">S2-26</strain>
    </source>
</reference>
<protein>
    <recommendedName>
        <fullName evidence="11">Molybdopterin molybdenumtransferase</fullName>
        <ecNumber evidence="11">2.10.1.1</ecNumber>
    </recommendedName>
</protein>
<comment type="cofactor">
    <cofactor evidence="1 11">
        <name>Mg(2+)</name>
        <dbReference type="ChEBI" id="CHEBI:18420"/>
    </cofactor>
</comment>
<dbReference type="RefSeq" id="WP_148064930.1">
    <property type="nucleotide sequence ID" value="NZ_VRYZ01000006.1"/>
</dbReference>
<comment type="caution">
    <text evidence="13">The sequence shown here is derived from an EMBL/GenBank/DDBJ whole genome shotgun (WGS) entry which is preliminary data.</text>
</comment>
<dbReference type="OrthoDB" id="9804758at2"/>
<organism evidence="13 14">
    <name type="scientific">Parahaliea aestuarii</name>
    <dbReference type="NCBI Taxonomy" id="1852021"/>
    <lineage>
        <taxon>Bacteria</taxon>
        <taxon>Pseudomonadati</taxon>
        <taxon>Pseudomonadota</taxon>
        <taxon>Gammaproteobacteria</taxon>
        <taxon>Cellvibrionales</taxon>
        <taxon>Halieaceae</taxon>
        <taxon>Parahaliea</taxon>
    </lineage>
</organism>
<dbReference type="GO" id="GO:0061599">
    <property type="term" value="F:molybdopterin molybdotransferase activity"/>
    <property type="evidence" value="ECO:0007669"/>
    <property type="project" value="UniProtKB-UniRule"/>
</dbReference>
<dbReference type="FunFam" id="2.170.190.11:FF:000001">
    <property type="entry name" value="Molybdopterin molybdenumtransferase"/>
    <property type="match status" value="1"/>
</dbReference>
<feature type="domain" description="MoaB/Mog" evidence="12">
    <location>
        <begin position="175"/>
        <end position="314"/>
    </location>
</feature>
<dbReference type="UniPathway" id="UPA00344"/>
<dbReference type="AlphaFoldDB" id="A0A5C8ZRH0"/>
<evidence type="ECO:0000256" key="10">
    <source>
        <dbReference type="ARBA" id="ARBA00047317"/>
    </source>
</evidence>
<evidence type="ECO:0000256" key="7">
    <source>
        <dbReference type="ARBA" id="ARBA00022723"/>
    </source>
</evidence>
<dbReference type="GO" id="GO:0005829">
    <property type="term" value="C:cytosol"/>
    <property type="evidence" value="ECO:0007669"/>
    <property type="project" value="TreeGrafter"/>
</dbReference>
<dbReference type="InterPro" id="IPR036688">
    <property type="entry name" value="MoeA_C_domain_IV_sf"/>
</dbReference>
<dbReference type="Gene3D" id="3.90.105.10">
    <property type="entry name" value="Molybdopterin biosynthesis moea protein, domain 2"/>
    <property type="match status" value="1"/>
</dbReference>
<dbReference type="EMBL" id="VRYZ01000006">
    <property type="protein sequence ID" value="TXS90404.1"/>
    <property type="molecule type" value="Genomic_DNA"/>
</dbReference>
<dbReference type="InterPro" id="IPR038987">
    <property type="entry name" value="MoeA-like"/>
</dbReference>
<dbReference type="SMART" id="SM00852">
    <property type="entry name" value="MoCF_biosynth"/>
    <property type="match status" value="1"/>
</dbReference>
<accession>A0A5C8ZRH0</accession>
<dbReference type="GO" id="GO:0046872">
    <property type="term" value="F:metal ion binding"/>
    <property type="evidence" value="ECO:0007669"/>
    <property type="project" value="UniProtKB-UniRule"/>
</dbReference>
<evidence type="ECO:0000256" key="11">
    <source>
        <dbReference type="RuleBase" id="RU365090"/>
    </source>
</evidence>
<evidence type="ECO:0000256" key="4">
    <source>
        <dbReference type="ARBA" id="ARBA00010763"/>
    </source>
</evidence>
<dbReference type="InterPro" id="IPR008284">
    <property type="entry name" value="MoCF_biosynth_CS"/>
</dbReference>
<dbReference type="GO" id="GO:0006777">
    <property type="term" value="P:Mo-molybdopterin cofactor biosynthetic process"/>
    <property type="evidence" value="ECO:0007669"/>
    <property type="project" value="UniProtKB-UniRule"/>
</dbReference>
<dbReference type="NCBIfam" id="TIGR00177">
    <property type="entry name" value="molyb_syn"/>
    <property type="match status" value="1"/>
</dbReference>
<dbReference type="Pfam" id="PF03453">
    <property type="entry name" value="MoeA_N"/>
    <property type="match status" value="1"/>
</dbReference>
<keyword evidence="9 11" id="KW-0501">Molybdenum cofactor biosynthesis</keyword>
<dbReference type="Gene3D" id="3.40.980.10">
    <property type="entry name" value="MoaB/Mog-like domain"/>
    <property type="match status" value="1"/>
</dbReference>
<evidence type="ECO:0000313" key="13">
    <source>
        <dbReference type="EMBL" id="TXS90404.1"/>
    </source>
</evidence>
<dbReference type="SUPFAM" id="SSF63867">
    <property type="entry name" value="MoeA C-terminal domain-like"/>
    <property type="match status" value="1"/>
</dbReference>
<dbReference type="InterPro" id="IPR005111">
    <property type="entry name" value="MoeA_C_domain_IV"/>
</dbReference>
<dbReference type="InterPro" id="IPR036425">
    <property type="entry name" value="MoaB/Mog-like_dom_sf"/>
</dbReference>
<keyword evidence="5 11" id="KW-0500">Molybdenum</keyword>